<dbReference type="EMBL" id="KK198757">
    <property type="protein sequence ID" value="KCW73458.1"/>
    <property type="molecule type" value="Genomic_DNA"/>
</dbReference>
<dbReference type="SUPFAM" id="SSF101936">
    <property type="entry name" value="DNA-binding pseudobarrel domain"/>
    <property type="match status" value="1"/>
</dbReference>
<accession>A0A059C4T9</accession>
<keyword evidence="3" id="KW-0238">DNA-binding</keyword>
<dbReference type="InterPro" id="IPR015300">
    <property type="entry name" value="DNA-bd_pseudobarrel_sf"/>
</dbReference>
<evidence type="ECO:0000256" key="5">
    <source>
        <dbReference type="ARBA" id="ARBA00023242"/>
    </source>
</evidence>
<dbReference type="CDD" id="cd10017">
    <property type="entry name" value="B3_DNA"/>
    <property type="match status" value="1"/>
</dbReference>
<proteinExistence type="predicted"/>
<dbReference type="AlphaFoldDB" id="A0A059C4T9"/>
<evidence type="ECO:0008006" key="7">
    <source>
        <dbReference type="Google" id="ProtNLM"/>
    </source>
</evidence>
<protein>
    <recommendedName>
        <fullName evidence="7">TF-B3 domain-containing protein</fullName>
    </recommendedName>
</protein>
<keyword evidence="4" id="KW-0804">Transcription</keyword>
<evidence type="ECO:0000256" key="2">
    <source>
        <dbReference type="ARBA" id="ARBA00023015"/>
    </source>
</evidence>
<keyword evidence="5" id="KW-0539">Nucleus</keyword>
<evidence type="ECO:0000256" key="1">
    <source>
        <dbReference type="ARBA" id="ARBA00004123"/>
    </source>
</evidence>
<evidence type="ECO:0000313" key="6">
    <source>
        <dbReference type="EMBL" id="KCW73458.1"/>
    </source>
</evidence>
<reference evidence="6" key="1">
    <citation type="submission" date="2013-07" db="EMBL/GenBank/DDBJ databases">
        <title>The genome of Eucalyptus grandis.</title>
        <authorList>
            <person name="Schmutz J."/>
            <person name="Hayes R."/>
            <person name="Myburg A."/>
            <person name="Tuskan G."/>
            <person name="Grattapaglia D."/>
            <person name="Rokhsar D.S."/>
        </authorList>
    </citation>
    <scope>NUCLEOTIDE SEQUENCE</scope>
    <source>
        <tissue evidence="6">Leaf extractions</tissue>
    </source>
</reference>
<evidence type="ECO:0000256" key="3">
    <source>
        <dbReference type="ARBA" id="ARBA00023125"/>
    </source>
</evidence>
<gene>
    <name evidence="6" type="ORF">EUGRSUZ_E01941</name>
</gene>
<dbReference type="PANTHER" id="PTHR34269:SF11">
    <property type="entry name" value="B3 DOMAIN PROTEIN"/>
    <property type="match status" value="1"/>
</dbReference>
<dbReference type="PANTHER" id="PTHR34269">
    <property type="entry name" value="TRANSCRIPTION FACTOR B3-DOMAIN FAMILY-RELATED"/>
    <property type="match status" value="1"/>
</dbReference>
<dbReference type="InParanoid" id="A0A059C4T9"/>
<name>A0A059C4T9_EUCGR</name>
<dbReference type="OMA" id="WERARRF"/>
<dbReference type="GO" id="GO:0003677">
    <property type="term" value="F:DNA binding"/>
    <property type="evidence" value="ECO:0007669"/>
    <property type="project" value="UniProtKB-KW"/>
</dbReference>
<evidence type="ECO:0000256" key="4">
    <source>
        <dbReference type="ARBA" id="ARBA00023163"/>
    </source>
</evidence>
<organism evidence="6">
    <name type="scientific">Eucalyptus grandis</name>
    <name type="common">Flooded gum</name>
    <dbReference type="NCBI Taxonomy" id="71139"/>
    <lineage>
        <taxon>Eukaryota</taxon>
        <taxon>Viridiplantae</taxon>
        <taxon>Streptophyta</taxon>
        <taxon>Embryophyta</taxon>
        <taxon>Tracheophyta</taxon>
        <taxon>Spermatophyta</taxon>
        <taxon>Magnoliopsida</taxon>
        <taxon>eudicotyledons</taxon>
        <taxon>Gunneridae</taxon>
        <taxon>Pentapetalae</taxon>
        <taxon>rosids</taxon>
        <taxon>malvids</taxon>
        <taxon>Myrtales</taxon>
        <taxon>Myrtaceae</taxon>
        <taxon>Myrtoideae</taxon>
        <taxon>Eucalypteae</taxon>
        <taxon>Eucalyptus</taxon>
    </lineage>
</organism>
<dbReference type="InterPro" id="IPR051442">
    <property type="entry name" value="B3_domain"/>
</dbReference>
<dbReference type="GO" id="GO:0005634">
    <property type="term" value="C:nucleus"/>
    <property type="evidence" value="ECO:0007669"/>
    <property type="project" value="UniProtKB-SubCell"/>
</dbReference>
<comment type="subcellular location">
    <subcellularLocation>
        <location evidence="1">Nucleus</location>
    </subcellularLocation>
</comment>
<dbReference type="Gramene" id="KCW73458">
    <property type="protein sequence ID" value="KCW73458"/>
    <property type="gene ID" value="EUGRSUZ_E01941"/>
</dbReference>
<dbReference type="Gene3D" id="2.40.330.10">
    <property type="entry name" value="DNA-binding pseudobarrel domain"/>
    <property type="match status" value="1"/>
</dbReference>
<dbReference type="FunCoup" id="A0A059C4T9">
    <property type="interactions" value="69"/>
</dbReference>
<dbReference type="InterPro" id="IPR003340">
    <property type="entry name" value="B3_DNA-bd"/>
</dbReference>
<sequence length="142" mass="16376">MRPVPRHEEEEKDDAGISTKLTLLRDPWSFKKQLKASDVDGSSRLLLAASFVHDHVLKEKGEEMVGQVKSRAGKKVPVWDADTSSKHQLTFGCWESTNGYVLKGSWKPQFVIRRRLVVGDEIGMFWDEREQMFYFKVLHKVA</sequence>
<keyword evidence="2" id="KW-0805">Transcription regulation</keyword>